<accession>A0A444YRA1</accession>
<dbReference type="AlphaFoldDB" id="A0A444YRA1"/>
<proteinExistence type="predicted"/>
<gene>
    <name evidence="1" type="ORF">Ahy_B06g084174</name>
</gene>
<reference evidence="1 2" key="1">
    <citation type="submission" date="2019-01" db="EMBL/GenBank/DDBJ databases">
        <title>Sequencing of cultivated peanut Arachis hypogaea provides insights into genome evolution and oil improvement.</title>
        <authorList>
            <person name="Chen X."/>
        </authorList>
    </citation>
    <scope>NUCLEOTIDE SEQUENCE [LARGE SCALE GENOMIC DNA]</scope>
    <source>
        <strain evidence="2">cv. Fuhuasheng</strain>
        <tissue evidence="1">Leaves</tissue>
    </source>
</reference>
<evidence type="ECO:0000313" key="1">
    <source>
        <dbReference type="EMBL" id="RYR04445.1"/>
    </source>
</evidence>
<dbReference type="Proteomes" id="UP000289738">
    <property type="component" value="Chromosome B06"/>
</dbReference>
<organism evidence="1 2">
    <name type="scientific">Arachis hypogaea</name>
    <name type="common">Peanut</name>
    <dbReference type="NCBI Taxonomy" id="3818"/>
    <lineage>
        <taxon>Eukaryota</taxon>
        <taxon>Viridiplantae</taxon>
        <taxon>Streptophyta</taxon>
        <taxon>Embryophyta</taxon>
        <taxon>Tracheophyta</taxon>
        <taxon>Spermatophyta</taxon>
        <taxon>Magnoliopsida</taxon>
        <taxon>eudicotyledons</taxon>
        <taxon>Gunneridae</taxon>
        <taxon>Pentapetalae</taxon>
        <taxon>rosids</taxon>
        <taxon>fabids</taxon>
        <taxon>Fabales</taxon>
        <taxon>Fabaceae</taxon>
        <taxon>Papilionoideae</taxon>
        <taxon>50 kb inversion clade</taxon>
        <taxon>dalbergioids sensu lato</taxon>
        <taxon>Dalbergieae</taxon>
        <taxon>Pterocarpus clade</taxon>
        <taxon>Arachis</taxon>
    </lineage>
</organism>
<protein>
    <submittedName>
        <fullName evidence="1">Uncharacterized protein</fullName>
    </submittedName>
</protein>
<dbReference type="EMBL" id="SDMP01000016">
    <property type="protein sequence ID" value="RYR04445.1"/>
    <property type="molecule type" value="Genomic_DNA"/>
</dbReference>
<keyword evidence="2" id="KW-1185">Reference proteome</keyword>
<comment type="caution">
    <text evidence="1">The sequence shown here is derived from an EMBL/GenBank/DDBJ whole genome shotgun (WGS) entry which is preliminary data.</text>
</comment>
<sequence>MADGPCIRPNPRLMRVKRGCPVSTKIRNNMDDVEKTTKKRCGLCHRVGHTQRTCTALDGHLSTSGNIK</sequence>
<evidence type="ECO:0000313" key="2">
    <source>
        <dbReference type="Proteomes" id="UP000289738"/>
    </source>
</evidence>
<name>A0A444YRA1_ARAHY</name>